<organism evidence="2 3">
    <name type="scientific">Enterobacter cancerogenus</name>
    <dbReference type="NCBI Taxonomy" id="69218"/>
    <lineage>
        <taxon>Bacteria</taxon>
        <taxon>Pseudomonadati</taxon>
        <taxon>Pseudomonadota</taxon>
        <taxon>Gammaproteobacteria</taxon>
        <taxon>Enterobacterales</taxon>
        <taxon>Enterobacteriaceae</taxon>
        <taxon>Enterobacter</taxon>
        <taxon>Enterobacter cloacae complex</taxon>
    </lineage>
</organism>
<dbReference type="AlphaFoldDB" id="A0A484Z7I9"/>
<gene>
    <name evidence="2" type="ORF">NCTC12126_04998</name>
</gene>
<name>A0A484Z7I9_9ENTR</name>
<feature type="region of interest" description="Disordered" evidence="1">
    <location>
        <begin position="141"/>
        <end position="162"/>
    </location>
</feature>
<proteinExistence type="predicted"/>
<evidence type="ECO:0000313" key="2">
    <source>
        <dbReference type="EMBL" id="VFS43736.1"/>
    </source>
</evidence>
<reference evidence="2 3" key="1">
    <citation type="submission" date="2019-03" db="EMBL/GenBank/DDBJ databases">
        <authorList>
            <consortium name="Pathogen Informatics"/>
        </authorList>
    </citation>
    <scope>NUCLEOTIDE SEQUENCE [LARGE SCALE GENOMIC DNA]</scope>
    <source>
        <strain evidence="2 3">NCTC12126</strain>
    </source>
</reference>
<evidence type="ECO:0000256" key="1">
    <source>
        <dbReference type="SAM" id="MobiDB-lite"/>
    </source>
</evidence>
<protein>
    <submittedName>
        <fullName evidence="2">Uncharacterized protein</fullName>
    </submittedName>
</protein>
<dbReference type="EMBL" id="CAADIW010000063">
    <property type="protein sequence ID" value="VFS43736.1"/>
    <property type="molecule type" value="Genomic_DNA"/>
</dbReference>
<dbReference type="Proteomes" id="UP000351155">
    <property type="component" value="Unassembled WGS sequence"/>
</dbReference>
<accession>A0A484Z7I9</accession>
<evidence type="ECO:0000313" key="3">
    <source>
        <dbReference type="Proteomes" id="UP000351155"/>
    </source>
</evidence>
<sequence length="162" mass="18227">MQLVHKLMGMGAQGVHVVHHAVDTLHELADLCFITERADRTDNPVLAFHRHHVTQQKPAVAADLPILTRHAGFRHLAQACQQRFAGVLRLLARWQQQNFSRGVVHHRHATMGIHRDNPFAQRLKHRLPLFKQGRNFIRLQPKTGSVSAPGPGPRSPANSLIC</sequence>